<protein>
    <submittedName>
        <fullName evidence="7">Yip1 domain protein</fullName>
    </submittedName>
</protein>
<feature type="transmembrane region" description="Helical" evidence="5">
    <location>
        <begin position="169"/>
        <end position="193"/>
    </location>
</feature>
<keyword evidence="8" id="KW-1185">Reference proteome</keyword>
<evidence type="ECO:0000256" key="2">
    <source>
        <dbReference type="ARBA" id="ARBA00022692"/>
    </source>
</evidence>
<evidence type="ECO:0000313" key="8">
    <source>
        <dbReference type="Proteomes" id="UP000193900"/>
    </source>
</evidence>
<keyword evidence="3 5" id="KW-1133">Transmembrane helix</keyword>
<evidence type="ECO:0000256" key="4">
    <source>
        <dbReference type="ARBA" id="ARBA00023136"/>
    </source>
</evidence>
<dbReference type="InterPro" id="IPR006977">
    <property type="entry name" value="Yip1_dom"/>
</dbReference>
<reference evidence="7 8" key="1">
    <citation type="submission" date="2017-03" db="EMBL/GenBank/DDBJ databases">
        <authorList>
            <person name="Afonso C.L."/>
            <person name="Miller P.J."/>
            <person name="Scott M.A."/>
            <person name="Spackman E."/>
            <person name="Goraichik I."/>
            <person name="Dimitrov K.M."/>
            <person name="Suarez D.L."/>
            <person name="Swayne D.E."/>
        </authorList>
    </citation>
    <scope>NUCLEOTIDE SEQUENCE [LARGE SCALE GENOMIC DNA]</scope>
    <source>
        <strain evidence="7 8">CECT 7023</strain>
    </source>
</reference>
<feature type="transmembrane region" description="Helical" evidence="5">
    <location>
        <begin position="105"/>
        <end position="126"/>
    </location>
</feature>
<accession>A0A1Y5TJ29</accession>
<name>A0A1Y5TJ29_9RHOB</name>
<dbReference type="Proteomes" id="UP000193900">
    <property type="component" value="Unassembled WGS sequence"/>
</dbReference>
<dbReference type="AlphaFoldDB" id="A0A1Y5TJ29"/>
<feature type="domain" description="Yip1" evidence="6">
    <location>
        <begin position="16"/>
        <end position="185"/>
    </location>
</feature>
<evidence type="ECO:0000313" key="7">
    <source>
        <dbReference type="EMBL" id="SLN65500.1"/>
    </source>
</evidence>
<keyword evidence="2 5" id="KW-0812">Transmembrane</keyword>
<sequence>MAMTPEGEVLARLLRDTVTQPAQVARLILGRKLPTDALWTGLVLVTVLSVLMVAIMGALVPSSPEAMAATVRITPFTYAVILGGSLVITIFALHFTGQMLGGQGALADTLALMVWLQVLLLVLQVAQLIVSLILPGLGSLVAIATLAVALWVLVNFINEAQRFGSLPRAALTLILALLGVGLGLSVLLGIIGASV</sequence>
<gene>
    <name evidence="7" type="ORF">ROA7023_03076</name>
</gene>
<dbReference type="EMBL" id="FWFZ01000018">
    <property type="protein sequence ID" value="SLN65500.1"/>
    <property type="molecule type" value="Genomic_DNA"/>
</dbReference>
<evidence type="ECO:0000256" key="1">
    <source>
        <dbReference type="ARBA" id="ARBA00004141"/>
    </source>
</evidence>
<evidence type="ECO:0000259" key="6">
    <source>
        <dbReference type="Pfam" id="PF04893"/>
    </source>
</evidence>
<proteinExistence type="predicted"/>
<dbReference type="GO" id="GO:0016020">
    <property type="term" value="C:membrane"/>
    <property type="evidence" value="ECO:0007669"/>
    <property type="project" value="UniProtKB-SubCell"/>
</dbReference>
<keyword evidence="4 5" id="KW-0472">Membrane</keyword>
<feature type="transmembrane region" description="Helical" evidence="5">
    <location>
        <begin position="73"/>
        <end position="93"/>
    </location>
</feature>
<evidence type="ECO:0000256" key="5">
    <source>
        <dbReference type="SAM" id="Phobius"/>
    </source>
</evidence>
<dbReference type="RefSeq" id="WP_159458543.1">
    <property type="nucleotide sequence ID" value="NZ_FWFZ01000018.1"/>
</dbReference>
<organism evidence="7 8">
    <name type="scientific">Roseisalinus antarcticus</name>
    <dbReference type="NCBI Taxonomy" id="254357"/>
    <lineage>
        <taxon>Bacteria</taxon>
        <taxon>Pseudomonadati</taxon>
        <taxon>Pseudomonadota</taxon>
        <taxon>Alphaproteobacteria</taxon>
        <taxon>Rhodobacterales</taxon>
        <taxon>Roseobacteraceae</taxon>
        <taxon>Roseisalinus</taxon>
    </lineage>
</organism>
<feature type="transmembrane region" description="Helical" evidence="5">
    <location>
        <begin position="132"/>
        <end position="157"/>
    </location>
</feature>
<comment type="subcellular location">
    <subcellularLocation>
        <location evidence="1">Membrane</location>
        <topology evidence="1">Multi-pass membrane protein</topology>
    </subcellularLocation>
</comment>
<feature type="transmembrane region" description="Helical" evidence="5">
    <location>
        <begin position="37"/>
        <end position="61"/>
    </location>
</feature>
<evidence type="ECO:0000256" key="3">
    <source>
        <dbReference type="ARBA" id="ARBA00022989"/>
    </source>
</evidence>
<dbReference type="Pfam" id="PF04893">
    <property type="entry name" value="Yip1"/>
    <property type="match status" value="1"/>
</dbReference>
<dbReference type="OrthoDB" id="7872013at2"/>